<evidence type="ECO:0000256" key="6">
    <source>
        <dbReference type="SAM" id="Phobius"/>
    </source>
</evidence>
<feature type="transmembrane region" description="Helical" evidence="6">
    <location>
        <begin position="12"/>
        <end position="32"/>
    </location>
</feature>
<feature type="transmembrane region" description="Helical" evidence="6">
    <location>
        <begin position="52"/>
        <end position="70"/>
    </location>
</feature>
<dbReference type="Proteomes" id="UP000254554">
    <property type="component" value="Unassembled WGS sequence"/>
</dbReference>
<dbReference type="InterPro" id="IPR006696">
    <property type="entry name" value="DUF423"/>
</dbReference>
<gene>
    <name evidence="7" type="primary">ygdD</name>
    <name evidence="7" type="ORF">NCTC11370_00469</name>
</gene>
<keyword evidence="5 6" id="KW-0472">Membrane</keyword>
<protein>
    <submittedName>
        <fullName evidence="7">Protein of uncharacterized function (DUF423)</fullName>
    </submittedName>
</protein>
<name>A0A377G6J2_9GAMM</name>
<keyword evidence="3 6" id="KW-0812">Transmembrane</keyword>
<dbReference type="OrthoDB" id="9802121at2"/>
<keyword evidence="8" id="KW-1185">Reference proteome</keyword>
<dbReference type="PANTHER" id="PTHR43461">
    <property type="entry name" value="TRANSMEMBRANE PROTEIN 256"/>
    <property type="match status" value="1"/>
</dbReference>
<evidence type="ECO:0000256" key="2">
    <source>
        <dbReference type="ARBA" id="ARBA00009694"/>
    </source>
</evidence>
<reference evidence="7 8" key="1">
    <citation type="submission" date="2018-06" db="EMBL/GenBank/DDBJ databases">
        <authorList>
            <consortium name="Pathogen Informatics"/>
            <person name="Doyle S."/>
        </authorList>
    </citation>
    <scope>NUCLEOTIDE SEQUENCE [LARGE SCALE GENOMIC DNA]</scope>
    <source>
        <strain evidence="7 8">NCTC11370</strain>
    </source>
</reference>
<comment type="subcellular location">
    <subcellularLocation>
        <location evidence="1">Membrane</location>
        <topology evidence="1">Multi-pass membrane protein</topology>
    </subcellularLocation>
</comment>
<dbReference type="RefSeq" id="WP_010652624.1">
    <property type="nucleotide sequence ID" value="NZ_JAPHPH010000001.1"/>
</dbReference>
<dbReference type="AlphaFoldDB" id="A0A377G6J2"/>
<evidence type="ECO:0000313" key="7">
    <source>
        <dbReference type="EMBL" id="STO20415.1"/>
    </source>
</evidence>
<comment type="similarity">
    <text evidence="2">Belongs to the UPF0382 family.</text>
</comment>
<evidence type="ECO:0000256" key="1">
    <source>
        <dbReference type="ARBA" id="ARBA00004141"/>
    </source>
</evidence>
<organism evidence="7 8">
    <name type="scientific">Fluoribacter dumoffii</name>
    <dbReference type="NCBI Taxonomy" id="463"/>
    <lineage>
        <taxon>Bacteria</taxon>
        <taxon>Pseudomonadati</taxon>
        <taxon>Pseudomonadota</taxon>
        <taxon>Gammaproteobacteria</taxon>
        <taxon>Legionellales</taxon>
        <taxon>Legionellaceae</taxon>
        <taxon>Fluoribacter</taxon>
    </lineage>
</organism>
<dbReference type="GO" id="GO:0005886">
    <property type="term" value="C:plasma membrane"/>
    <property type="evidence" value="ECO:0007669"/>
    <property type="project" value="TreeGrafter"/>
</dbReference>
<evidence type="ECO:0000256" key="5">
    <source>
        <dbReference type="ARBA" id="ARBA00023136"/>
    </source>
</evidence>
<evidence type="ECO:0000256" key="3">
    <source>
        <dbReference type="ARBA" id="ARBA00022692"/>
    </source>
</evidence>
<dbReference type="EMBL" id="UGGT01000001">
    <property type="protein sequence ID" value="STO20415.1"/>
    <property type="molecule type" value="Genomic_DNA"/>
</dbReference>
<dbReference type="Pfam" id="PF04241">
    <property type="entry name" value="DUF423"/>
    <property type="match status" value="1"/>
</dbReference>
<feature type="transmembrane region" description="Helical" evidence="6">
    <location>
        <begin position="82"/>
        <end position="99"/>
    </location>
</feature>
<accession>A0A377G6J2</accession>
<proteinExistence type="inferred from homology"/>
<keyword evidence="4 6" id="KW-1133">Transmembrane helix</keyword>
<evidence type="ECO:0000256" key="4">
    <source>
        <dbReference type="ARBA" id="ARBA00022989"/>
    </source>
</evidence>
<dbReference type="PANTHER" id="PTHR43461:SF1">
    <property type="entry name" value="TRANSMEMBRANE PROTEIN 256"/>
    <property type="match status" value="1"/>
</dbReference>
<sequence length="133" mass="15043">MLRSTSQSRRFKWFMLIGIFYAMTATILGAFAAHALRTQFSDYQMHIFQTGIFYQFIHSLALLFVGLILWQSNTRILQVSGWLFIAGILLFSGSLYLLSLMQIKAIGVVTPFGGVCFIFGWLLLAVGIYKNVS</sequence>
<feature type="transmembrane region" description="Helical" evidence="6">
    <location>
        <begin position="105"/>
        <end position="129"/>
    </location>
</feature>
<evidence type="ECO:0000313" key="8">
    <source>
        <dbReference type="Proteomes" id="UP000254554"/>
    </source>
</evidence>
<dbReference type="STRING" id="1094715.GCA_000236165_01952"/>